<dbReference type="EMBL" id="OU015566">
    <property type="protein sequence ID" value="CAG5103076.1"/>
    <property type="molecule type" value="Genomic_DNA"/>
</dbReference>
<reference evidence="1 2" key="1">
    <citation type="submission" date="2021-04" db="EMBL/GenBank/DDBJ databases">
        <authorList>
            <person name="Bliznina A."/>
        </authorList>
    </citation>
    <scope>NUCLEOTIDE SEQUENCE [LARGE SCALE GENOMIC DNA]</scope>
</reference>
<organism evidence="1 2">
    <name type="scientific">Oikopleura dioica</name>
    <name type="common">Tunicate</name>
    <dbReference type="NCBI Taxonomy" id="34765"/>
    <lineage>
        <taxon>Eukaryota</taxon>
        <taxon>Metazoa</taxon>
        <taxon>Chordata</taxon>
        <taxon>Tunicata</taxon>
        <taxon>Appendicularia</taxon>
        <taxon>Copelata</taxon>
        <taxon>Oikopleuridae</taxon>
        <taxon>Oikopleura</taxon>
    </lineage>
</organism>
<name>A0ABN7SP79_OIKDI</name>
<keyword evidence="2" id="KW-1185">Reference proteome</keyword>
<sequence length="187" mass="22060">MSVSARSTRTARTIRSYGASTVDRKEFSGLQKIVPCSLTKIPTYSWRITCPARLRYVVDIKETQFFCNSCRLYFKCLDDFYRHKMIKDQISKAKKEFQYMSITLRKIGYNVNCDGKIMLLPPVKTQVNNQTLGRGKKKKATFEPSQALPESLVEHKFFNEREFVEELRSCRRKTEKLRRNFKAFRLE</sequence>
<gene>
    <name evidence="1" type="ORF">OKIOD_LOCUS9368</name>
</gene>
<proteinExistence type="predicted"/>
<protein>
    <submittedName>
        <fullName evidence="1">Oidioi.mRNA.OKI2018_I69.chr1.g603.t1.cds</fullName>
    </submittedName>
</protein>
<evidence type="ECO:0000313" key="2">
    <source>
        <dbReference type="Proteomes" id="UP001158576"/>
    </source>
</evidence>
<accession>A0ABN7SP79</accession>
<evidence type="ECO:0000313" key="1">
    <source>
        <dbReference type="EMBL" id="CAG5103076.1"/>
    </source>
</evidence>
<dbReference type="Proteomes" id="UP001158576">
    <property type="component" value="Chromosome 1"/>
</dbReference>